<keyword evidence="3" id="KW-1185">Reference proteome</keyword>
<comment type="caution">
    <text evidence="2">The sequence shown here is derived from an EMBL/GenBank/DDBJ whole genome shotgun (WGS) entry which is preliminary data.</text>
</comment>
<protein>
    <submittedName>
        <fullName evidence="2">ATPase</fullName>
    </submittedName>
</protein>
<name>A0A844ZXB5_9SPHN</name>
<dbReference type="Proteomes" id="UP000460626">
    <property type="component" value="Unassembled WGS sequence"/>
</dbReference>
<dbReference type="Gene3D" id="3.30.530.20">
    <property type="match status" value="1"/>
</dbReference>
<accession>A0A844ZXB5</accession>
<keyword evidence="1" id="KW-0732">Signal</keyword>
<evidence type="ECO:0000313" key="3">
    <source>
        <dbReference type="Proteomes" id="UP000460626"/>
    </source>
</evidence>
<dbReference type="AlphaFoldDB" id="A0A844ZXB5"/>
<evidence type="ECO:0000313" key="2">
    <source>
        <dbReference type="EMBL" id="MXO92743.1"/>
    </source>
</evidence>
<gene>
    <name evidence="2" type="ORF">GRI62_03860</name>
</gene>
<sequence>MKATSFALAALGLTIAAPASADVVASGDGGFATRDTITIPASPAEVWDTLVRPALYWNPEHSWYGSADQLFLTFGPGGCFCEIVSGTPEDAIEDLAFVEHARVIRTASGQMLRLSGAFGPLQGEALTGTLTIELDAEGAGTRVEWSYVVAGFSRFSLPEIAPVVDMVMSEQLGRLGTAVAARAGNAEGGAVQP</sequence>
<organism evidence="2 3">
    <name type="scientific">Aurantiacibacter arachoides</name>
    <dbReference type="NCBI Taxonomy" id="1850444"/>
    <lineage>
        <taxon>Bacteria</taxon>
        <taxon>Pseudomonadati</taxon>
        <taxon>Pseudomonadota</taxon>
        <taxon>Alphaproteobacteria</taxon>
        <taxon>Sphingomonadales</taxon>
        <taxon>Erythrobacteraceae</taxon>
        <taxon>Aurantiacibacter</taxon>
    </lineage>
</organism>
<dbReference type="SUPFAM" id="SSF55961">
    <property type="entry name" value="Bet v1-like"/>
    <property type="match status" value="1"/>
</dbReference>
<reference evidence="2 3" key="1">
    <citation type="submission" date="2019-12" db="EMBL/GenBank/DDBJ databases">
        <title>Genomic-based taxomic classification of the family Erythrobacteraceae.</title>
        <authorList>
            <person name="Xu L."/>
        </authorList>
    </citation>
    <scope>NUCLEOTIDE SEQUENCE [LARGE SCALE GENOMIC DNA]</scope>
    <source>
        <strain evidence="2 3">RC4-10-4</strain>
    </source>
</reference>
<proteinExistence type="predicted"/>
<dbReference type="RefSeq" id="WP_131452090.1">
    <property type="nucleotide sequence ID" value="NZ_BMJK01000001.1"/>
</dbReference>
<dbReference type="OrthoDB" id="5735475at2"/>
<dbReference type="InterPro" id="IPR023393">
    <property type="entry name" value="START-like_dom_sf"/>
</dbReference>
<dbReference type="EMBL" id="WTYH01000001">
    <property type="protein sequence ID" value="MXO92743.1"/>
    <property type="molecule type" value="Genomic_DNA"/>
</dbReference>
<feature type="signal peptide" evidence="1">
    <location>
        <begin position="1"/>
        <end position="21"/>
    </location>
</feature>
<feature type="chain" id="PRO_5032954289" evidence="1">
    <location>
        <begin position="22"/>
        <end position="193"/>
    </location>
</feature>
<evidence type="ECO:0000256" key="1">
    <source>
        <dbReference type="SAM" id="SignalP"/>
    </source>
</evidence>